<evidence type="ECO:0000313" key="2">
    <source>
        <dbReference type="Proteomes" id="UP000325182"/>
    </source>
</evidence>
<dbReference type="RefSeq" id="WP_148955206.1">
    <property type="nucleotide sequence ID" value="NZ_VTEG01000028.1"/>
</dbReference>
<gene>
    <name evidence="1" type="ORF">FZC84_21320</name>
</gene>
<protein>
    <submittedName>
        <fullName evidence="1">Uncharacterized protein</fullName>
    </submittedName>
</protein>
<dbReference type="Proteomes" id="UP000325182">
    <property type="component" value="Unassembled WGS sequence"/>
</dbReference>
<organism evidence="1 2">
    <name type="scientific">Rossellomorea vietnamensis</name>
    <dbReference type="NCBI Taxonomy" id="218284"/>
    <lineage>
        <taxon>Bacteria</taxon>
        <taxon>Bacillati</taxon>
        <taxon>Bacillota</taxon>
        <taxon>Bacilli</taxon>
        <taxon>Bacillales</taxon>
        <taxon>Bacillaceae</taxon>
        <taxon>Rossellomorea</taxon>
    </lineage>
</organism>
<proteinExistence type="predicted"/>
<dbReference type="EMBL" id="VTEG01000028">
    <property type="protein sequence ID" value="TYR95735.1"/>
    <property type="molecule type" value="Genomic_DNA"/>
</dbReference>
<dbReference type="AlphaFoldDB" id="A0A5D4M3V8"/>
<sequence>MTDFNRIKICKTATQRSIMDVTSALNYHKEKEDGEKVYKGNLAFSITDRANKKYEKAFLSKAATKVLMYSIIQHTFPNLFKNGFVEYGGSKKDGTIRARVFSVKIDDKKRFIFQIDEGAGKLGPNGSIQMANKEKTVQTYVSYDEAQKMAHEVYDYIKLEETMAFLKGNPYFTIQADRYKED</sequence>
<name>A0A5D4M3V8_9BACI</name>
<accession>A0A5D4M3V8</accession>
<evidence type="ECO:0000313" key="1">
    <source>
        <dbReference type="EMBL" id="TYR95735.1"/>
    </source>
</evidence>
<comment type="caution">
    <text evidence="1">The sequence shown here is derived from an EMBL/GenBank/DDBJ whole genome shotgun (WGS) entry which is preliminary data.</text>
</comment>
<reference evidence="1 2" key="1">
    <citation type="submission" date="2019-08" db="EMBL/GenBank/DDBJ databases">
        <title>Bacillus genomes from the desert of Cuatro Cienegas, Coahuila.</title>
        <authorList>
            <person name="Olmedo-Alvarez G."/>
        </authorList>
    </citation>
    <scope>NUCLEOTIDE SEQUENCE [LARGE SCALE GENOMIC DNA]</scope>
    <source>
        <strain evidence="1 2">CH128b_4D</strain>
    </source>
</reference>